<organism evidence="3 4">
    <name type="scientific">Phrynosoma platyrhinos</name>
    <name type="common">Desert horned lizard</name>
    <dbReference type="NCBI Taxonomy" id="52577"/>
    <lineage>
        <taxon>Eukaryota</taxon>
        <taxon>Metazoa</taxon>
        <taxon>Chordata</taxon>
        <taxon>Craniata</taxon>
        <taxon>Vertebrata</taxon>
        <taxon>Euteleostomi</taxon>
        <taxon>Lepidosauria</taxon>
        <taxon>Squamata</taxon>
        <taxon>Bifurcata</taxon>
        <taxon>Unidentata</taxon>
        <taxon>Episquamata</taxon>
        <taxon>Toxicofera</taxon>
        <taxon>Iguania</taxon>
        <taxon>Phrynosomatidae</taxon>
        <taxon>Phrynosomatinae</taxon>
        <taxon>Phrynosoma</taxon>
    </lineage>
</organism>
<evidence type="ECO:0000313" key="4">
    <source>
        <dbReference type="Proteomes" id="UP000826234"/>
    </source>
</evidence>
<evidence type="ECO:0000256" key="2">
    <source>
        <dbReference type="SAM" id="Phobius"/>
    </source>
</evidence>
<keyword evidence="2" id="KW-1133">Transmembrane helix</keyword>
<feature type="region of interest" description="Disordered" evidence="1">
    <location>
        <begin position="142"/>
        <end position="169"/>
    </location>
</feature>
<dbReference type="InterPro" id="IPR007775">
    <property type="entry name" value="Leukocyte-sp_tscrpt_1_LST1"/>
</dbReference>
<protein>
    <submittedName>
        <fullName evidence="3">Uncharacterized protein</fullName>
    </submittedName>
</protein>
<comment type="caution">
    <text evidence="3">The sequence shown here is derived from an EMBL/GenBank/DDBJ whole genome shotgun (WGS) entry which is preliminary data.</text>
</comment>
<gene>
    <name evidence="3" type="ORF">JD844_013545</name>
</gene>
<evidence type="ECO:0000313" key="3">
    <source>
        <dbReference type="EMBL" id="KAH0630486.1"/>
    </source>
</evidence>
<keyword evidence="4" id="KW-1185">Reference proteome</keyword>
<feature type="compositionally biased region" description="Acidic residues" evidence="1">
    <location>
        <begin position="154"/>
        <end position="169"/>
    </location>
</feature>
<keyword evidence="2" id="KW-0812">Transmembrane</keyword>
<dbReference type="EMBL" id="JAIPUX010000439">
    <property type="protein sequence ID" value="KAH0630486.1"/>
    <property type="molecule type" value="Genomic_DNA"/>
</dbReference>
<sequence length="169" mass="18627">MSDVFVSRRDLVTRKGKTNETKKTDAYVSAMVKTPNRLEAQLDHLEGGYCISLSILIGSAAVISIMLLTILILSICLCRACKRTKKQKLTEGMVAGHSEEADLHYAELQNLPTSNRGQCDGETCKAPMTTQNSDYATVAELKSPEDGCCNPEQKEDDEVRENESLVEPE</sequence>
<accession>A0ABQ7TM89</accession>
<keyword evidence="2" id="KW-0472">Membrane</keyword>
<evidence type="ECO:0000256" key="1">
    <source>
        <dbReference type="SAM" id="MobiDB-lite"/>
    </source>
</evidence>
<dbReference type="Pfam" id="PF05083">
    <property type="entry name" value="LST1"/>
    <property type="match status" value="1"/>
</dbReference>
<proteinExistence type="predicted"/>
<feature type="transmembrane region" description="Helical" evidence="2">
    <location>
        <begin position="51"/>
        <end position="78"/>
    </location>
</feature>
<reference evidence="3 4" key="1">
    <citation type="journal article" date="2022" name="Gigascience">
        <title>A chromosome-level genome assembly and annotation of the desert horned lizard, Phrynosoma platyrhinos, provides insight into chromosomal rearrangements among reptiles.</title>
        <authorList>
            <person name="Koochekian N."/>
            <person name="Ascanio A."/>
            <person name="Farleigh K."/>
            <person name="Card D.C."/>
            <person name="Schield D.R."/>
            <person name="Castoe T.A."/>
            <person name="Jezkova T."/>
        </authorList>
    </citation>
    <scope>NUCLEOTIDE SEQUENCE [LARGE SCALE GENOMIC DNA]</scope>
    <source>
        <strain evidence="3">NK-2021</strain>
    </source>
</reference>
<dbReference type="Proteomes" id="UP000826234">
    <property type="component" value="Unassembled WGS sequence"/>
</dbReference>
<name>A0ABQ7TM89_PHRPL</name>